<keyword evidence="4 6" id="KW-0472">Membrane</keyword>
<dbReference type="STRING" id="1169540.A0A0G4EEF1"/>
<feature type="transmembrane region" description="Helical" evidence="6">
    <location>
        <begin position="1160"/>
        <end position="1179"/>
    </location>
</feature>
<dbReference type="InParanoid" id="A0A0G4EEF1"/>
<dbReference type="VEuPathDB" id="CryptoDB:Vbra_4909"/>
<evidence type="ECO:0000256" key="2">
    <source>
        <dbReference type="ARBA" id="ARBA00022692"/>
    </source>
</evidence>
<evidence type="ECO:0000256" key="1">
    <source>
        <dbReference type="ARBA" id="ARBA00004370"/>
    </source>
</evidence>
<dbReference type="Pfam" id="PF01825">
    <property type="entry name" value="GPS"/>
    <property type="match status" value="1"/>
</dbReference>
<evidence type="ECO:0000256" key="6">
    <source>
        <dbReference type="SAM" id="Phobius"/>
    </source>
</evidence>
<dbReference type="InterPro" id="IPR046338">
    <property type="entry name" value="GAIN_dom_sf"/>
</dbReference>
<feature type="transmembrane region" description="Helical" evidence="6">
    <location>
        <begin position="477"/>
        <end position="499"/>
    </location>
</feature>
<dbReference type="Gene3D" id="2.60.220.50">
    <property type="match status" value="1"/>
</dbReference>
<sequence>MCVLACAPPVVATPVDVDDVTKDLEHLKDPDAVDVSDAEDTIGGLLGSEGEEPPIPPPVESTEDFSSRLLKAINVAKVARKDDMAGLAKPNATQEETKARRKAVVKALMRNLQKAAVDRSTKLSDVSSSPAEVLLSAVTLVTTVETADETENDDMDTAEAGVATFKALVNVSADTISQPDDTLANAVKEVQGLQYYLDGAAGLLRQLNKTAKANRHLRRLTPAAKESYHTLSSDVIGTTAQLADSLATRAAAHSNDTAEVAGAKTRLKVVRTDTASGATLTIRDTNVAVDMPSLPSIPPAVCADGGGLRESVQMTFWADDPYAYAAQEEVPMANLTANDTLRNAAQGTLAVSARQCGSDLQLTAGDVKQEPFRLFIPRPSADSVPAAGNVSINGTESAYRVDVVCGFWNTSTHQWDTQGCDVNVAVSNETTLCCVCTHLTQFASLFKSVIRESNVDSALTETSIKSMADPNAWVKNVAGAFVVVMIGIHVVCLAVSLLVDCRNPVTDQILIDLWMTDVLLDLRHRGRRRLRESMRQCYGRCYHPWLCDFLICRIIGGLYMHCRRREPTLHLQELRTIRAVRSDLNAEKDTPSLSSVLEPGSRSRLHSDMSASTGRSAFRPRLMRSMSRLSRQLSRQLSVSEQILPLHDFIKSSYRRHRASVTSEAAVTDADATPAKSFLPLKYSRTKSNVHLHFLTLEKEATPAPAAIDGTIAGPAQLEETGQPANHDKQEAEQEQQQQQVPMPDADPSAARKRIKKSVSLALSGGSEEEDQPEDDRSPLVSATPAAVWPPHNLSATAAAQDHPKADKGFPKGRWTSILSFASSRRPSTPQKEPITLIKSGVLREALRKRLQRELQRQMAAAVLIQRTYRRKWKPKIETTRHPIRAMMIGKANWTRQAPQGSFCTSRGLSFISSAGMSGQRTQEALTYSGYEGQATSTTEEGPLPLPPSEPSHHPGVEQAGPSYTDLLSPVSFHCYSTDFSQSSSMDVPTEETAWPLSEPHETPLPTWQGSRGRKGRTSGPQPQPSGLPDEGEDDGVPLDIGESIKRPSIKRQVTIAEPSPTEPARRKSVTELWGDLNAEVDLLVTRSLRRIEYVEWSAPKMYTAVQRTFFFGSVTLGILMVTAMFFDQTTQTQRDTEVVLMTFDSGNIAWRLTMRQLAVLLWCVVLSKPMPVALFFLFRKTVPYIPFAPRASRVGSHPAFRATQKSAGWLPHLSDLLSPQISVRSLKRVADVAGRHSVLKRWRVKERVGIVIALLYWLACSCFLLLFAFSERLAEGTEGRSRHLVYQDFVLACSVEALTEFVFEPLVSFIVLSLLLMLVLRVDTFDWVVLVCPGWFDFTFVRAQSLHELTIQQRAMRDAYGLTMGVVGFARLNMGAEAFTAF</sequence>
<dbReference type="EMBL" id="CDMY01000204">
    <property type="protein sequence ID" value="CEL94066.1"/>
    <property type="molecule type" value="Genomic_DNA"/>
</dbReference>
<evidence type="ECO:0000256" key="5">
    <source>
        <dbReference type="SAM" id="MobiDB-lite"/>
    </source>
</evidence>
<feature type="transmembrane region" description="Helical" evidence="6">
    <location>
        <begin position="1109"/>
        <end position="1127"/>
    </location>
</feature>
<reference evidence="7 8" key="1">
    <citation type="submission" date="2014-11" db="EMBL/GenBank/DDBJ databases">
        <authorList>
            <person name="Zhu J."/>
            <person name="Qi W."/>
            <person name="Song R."/>
        </authorList>
    </citation>
    <scope>NUCLEOTIDE SEQUENCE [LARGE SCALE GENOMIC DNA]</scope>
</reference>
<protein>
    <submittedName>
        <fullName evidence="7">Uncharacterized protein</fullName>
    </submittedName>
</protein>
<organism evidence="7 8">
    <name type="scientific">Vitrella brassicaformis (strain CCMP3155)</name>
    <dbReference type="NCBI Taxonomy" id="1169540"/>
    <lineage>
        <taxon>Eukaryota</taxon>
        <taxon>Sar</taxon>
        <taxon>Alveolata</taxon>
        <taxon>Colpodellida</taxon>
        <taxon>Vitrellaceae</taxon>
        <taxon>Vitrella</taxon>
    </lineage>
</organism>
<feature type="transmembrane region" description="Helical" evidence="6">
    <location>
        <begin position="1249"/>
        <end position="1270"/>
    </location>
</feature>
<dbReference type="PhylomeDB" id="A0A0G4EEF1"/>
<evidence type="ECO:0000313" key="7">
    <source>
        <dbReference type="EMBL" id="CEL94066.1"/>
    </source>
</evidence>
<feature type="region of interest" description="Disordered" evidence="5">
    <location>
        <begin position="718"/>
        <end position="787"/>
    </location>
</feature>
<keyword evidence="3 6" id="KW-1133">Transmembrane helix</keyword>
<dbReference type="Proteomes" id="UP000041254">
    <property type="component" value="Unassembled WGS sequence"/>
</dbReference>
<evidence type="ECO:0000256" key="3">
    <source>
        <dbReference type="ARBA" id="ARBA00022989"/>
    </source>
</evidence>
<dbReference type="SMART" id="SM00303">
    <property type="entry name" value="GPS"/>
    <property type="match status" value="1"/>
</dbReference>
<evidence type="ECO:0000313" key="8">
    <source>
        <dbReference type="Proteomes" id="UP000041254"/>
    </source>
</evidence>
<gene>
    <name evidence="7" type="ORF">Vbra_4909</name>
</gene>
<keyword evidence="8" id="KW-1185">Reference proteome</keyword>
<dbReference type="OrthoDB" id="1100386at2759"/>
<feature type="region of interest" description="Disordered" evidence="5">
    <location>
        <begin position="41"/>
        <end position="62"/>
    </location>
</feature>
<feature type="transmembrane region" description="Helical" evidence="6">
    <location>
        <begin position="1290"/>
        <end position="1321"/>
    </location>
</feature>
<comment type="subcellular location">
    <subcellularLocation>
        <location evidence="1">Membrane</location>
    </subcellularLocation>
</comment>
<proteinExistence type="predicted"/>
<dbReference type="InterPro" id="IPR000203">
    <property type="entry name" value="GPS"/>
</dbReference>
<evidence type="ECO:0000256" key="4">
    <source>
        <dbReference type="ARBA" id="ARBA00023136"/>
    </source>
</evidence>
<feature type="region of interest" description="Disordered" evidence="5">
    <location>
        <begin position="932"/>
        <end position="964"/>
    </location>
</feature>
<feature type="region of interest" description="Disordered" evidence="5">
    <location>
        <begin position="590"/>
        <end position="617"/>
    </location>
</feature>
<accession>A0A0G4EEF1</accession>
<name>A0A0G4EEF1_VITBC</name>
<feature type="region of interest" description="Disordered" evidence="5">
    <location>
        <begin position="981"/>
        <end position="1038"/>
    </location>
</feature>
<keyword evidence="2 6" id="KW-0812">Transmembrane</keyword>
<dbReference type="GO" id="GO:0016020">
    <property type="term" value="C:membrane"/>
    <property type="evidence" value="ECO:0007669"/>
    <property type="project" value="UniProtKB-SubCell"/>
</dbReference>